<feature type="non-terminal residue" evidence="2">
    <location>
        <position position="133"/>
    </location>
</feature>
<feature type="non-terminal residue" evidence="2">
    <location>
        <position position="1"/>
    </location>
</feature>
<reference evidence="2 3" key="1">
    <citation type="submission" date="2020-04" db="EMBL/GenBank/DDBJ databases">
        <title>Perkinsus chesapeaki whole genome sequence.</title>
        <authorList>
            <person name="Bogema D.R."/>
        </authorList>
    </citation>
    <scope>NUCLEOTIDE SEQUENCE [LARGE SCALE GENOMIC DNA]</scope>
    <source>
        <strain evidence="2">ATCC PRA-425</strain>
    </source>
</reference>
<proteinExistence type="predicted"/>
<organism evidence="2 3">
    <name type="scientific">Perkinsus chesapeaki</name>
    <name type="common">Clam parasite</name>
    <name type="synonym">Perkinsus andrewsi</name>
    <dbReference type="NCBI Taxonomy" id="330153"/>
    <lineage>
        <taxon>Eukaryota</taxon>
        <taxon>Sar</taxon>
        <taxon>Alveolata</taxon>
        <taxon>Perkinsozoa</taxon>
        <taxon>Perkinsea</taxon>
        <taxon>Perkinsida</taxon>
        <taxon>Perkinsidae</taxon>
        <taxon>Perkinsus</taxon>
    </lineage>
</organism>
<gene>
    <name evidence="2" type="ORF">FOL47_005882</name>
</gene>
<dbReference type="Proteomes" id="UP000591131">
    <property type="component" value="Unassembled WGS sequence"/>
</dbReference>
<evidence type="ECO:0000313" key="2">
    <source>
        <dbReference type="EMBL" id="KAF4646631.1"/>
    </source>
</evidence>
<feature type="compositionally biased region" description="Low complexity" evidence="1">
    <location>
        <begin position="119"/>
        <end position="133"/>
    </location>
</feature>
<accession>A0A7J6KJ77</accession>
<protein>
    <submittedName>
        <fullName evidence="2">Uncharacterized protein</fullName>
    </submittedName>
</protein>
<feature type="region of interest" description="Disordered" evidence="1">
    <location>
        <begin position="73"/>
        <end position="133"/>
    </location>
</feature>
<sequence>VRYISSAENLADPLTRHELVEDIIRRLWNLSDSDAVDPHGPTLVRAPQDHSLAGSLADLPSNDSDDVLFGLMAKREEHPDDNLSTIGNRVKRRRQHERQGTGCHDLQQASTSSPVATLSPAVAGPSSAPGPAS</sequence>
<dbReference type="AlphaFoldDB" id="A0A7J6KJ77"/>
<keyword evidence="3" id="KW-1185">Reference proteome</keyword>
<feature type="compositionally biased region" description="Polar residues" evidence="1">
    <location>
        <begin position="107"/>
        <end position="116"/>
    </location>
</feature>
<comment type="caution">
    <text evidence="2">The sequence shown here is derived from an EMBL/GenBank/DDBJ whole genome shotgun (WGS) entry which is preliminary data.</text>
</comment>
<dbReference type="EMBL" id="JAAPAO010003251">
    <property type="protein sequence ID" value="KAF4646631.1"/>
    <property type="molecule type" value="Genomic_DNA"/>
</dbReference>
<evidence type="ECO:0000256" key="1">
    <source>
        <dbReference type="SAM" id="MobiDB-lite"/>
    </source>
</evidence>
<evidence type="ECO:0000313" key="3">
    <source>
        <dbReference type="Proteomes" id="UP000591131"/>
    </source>
</evidence>
<name>A0A7J6KJ77_PERCH</name>